<dbReference type="InterPro" id="IPR005770">
    <property type="entry name" value="PhnD"/>
</dbReference>
<dbReference type="NCBIfam" id="TIGR01098">
    <property type="entry name" value="3A0109s03R"/>
    <property type="match status" value="1"/>
</dbReference>
<dbReference type="SUPFAM" id="SSF53850">
    <property type="entry name" value="Periplasmic binding protein-like II"/>
    <property type="match status" value="2"/>
</dbReference>
<evidence type="ECO:0000313" key="6">
    <source>
        <dbReference type="EMBL" id="GLI53654.1"/>
    </source>
</evidence>
<evidence type="ECO:0000313" key="7">
    <source>
        <dbReference type="Proteomes" id="UP001144297"/>
    </source>
</evidence>
<dbReference type="Gene3D" id="3.40.190.10">
    <property type="entry name" value="Periplasmic binding protein-like II"/>
    <property type="match status" value="4"/>
</dbReference>
<dbReference type="Proteomes" id="UP001144297">
    <property type="component" value="Unassembled WGS sequence"/>
</dbReference>
<organism evidence="6 7">
    <name type="scientific">Thermodesulfovibrio yellowstonii</name>
    <dbReference type="NCBI Taxonomy" id="28262"/>
    <lineage>
        <taxon>Bacteria</taxon>
        <taxon>Pseudomonadati</taxon>
        <taxon>Nitrospirota</taxon>
        <taxon>Thermodesulfovibrionia</taxon>
        <taxon>Thermodesulfovibrionales</taxon>
        <taxon>Thermodesulfovibrionaceae</taxon>
        <taxon>Thermodesulfovibrio</taxon>
    </lineage>
</organism>
<comment type="caution">
    <text evidence="6">The sequence shown here is derived from an EMBL/GenBank/DDBJ whole genome shotgun (WGS) entry which is preliminary data.</text>
</comment>
<accession>A0A9W6GGT7</accession>
<evidence type="ECO:0000256" key="1">
    <source>
        <dbReference type="ARBA" id="ARBA00007162"/>
    </source>
</evidence>
<dbReference type="PANTHER" id="PTHR30024:SF17">
    <property type="entry name" value="SOLUTE-BINDING PROTEIN FAMILY 3_N-TERMINAL DOMAIN-CONTAINING PROTEIN"/>
    <property type="match status" value="1"/>
</dbReference>
<dbReference type="InterPro" id="IPR001638">
    <property type="entry name" value="Solute-binding_3/MltF_N"/>
</dbReference>
<dbReference type="SMART" id="SM00062">
    <property type="entry name" value="PBPb"/>
    <property type="match status" value="1"/>
</dbReference>
<evidence type="ECO:0000259" key="5">
    <source>
        <dbReference type="SMART" id="SM00062"/>
    </source>
</evidence>
<dbReference type="Pfam" id="PF12974">
    <property type="entry name" value="Phosphonate-bd"/>
    <property type="match status" value="2"/>
</dbReference>
<dbReference type="GO" id="GO:0055085">
    <property type="term" value="P:transmembrane transport"/>
    <property type="evidence" value="ECO:0007669"/>
    <property type="project" value="InterPro"/>
</dbReference>
<evidence type="ECO:0000256" key="2">
    <source>
        <dbReference type="ARBA" id="ARBA00010742"/>
    </source>
</evidence>
<dbReference type="PANTHER" id="PTHR30024">
    <property type="entry name" value="ALIPHATIC SULFONATES-BINDING PROTEIN-RELATED"/>
    <property type="match status" value="1"/>
</dbReference>
<keyword evidence="3 4" id="KW-0732">Signal</keyword>
<dbReference type="AlphaFoldDB" id="A0A9W6GGT7"/>
<name>A0A9W6GGT7_9BACT</name>
<proteinExistence type="inferred from homology"/>
<dbReference type="PROSITE" id="PS51257">
    <property type="entry name" value="PROKAR_LIPOPROTEIN"/>
    <property type="match status" value="1"/>
</dbReference>
<dbReference type="EMBL" id="BSDX01000001">
    <property type="protein sequence ID" value="GLI53654.1"/>
    <property type="molecule type" value="Genomic_DNA"/>
</dbReference>
<feature type="chain" id="PRO_5040800288" evidence="4">
    <location>
        <begin position="23"/>
        <end position="548"/>
    </location>
</feature>
<feature type="signal peptide" evidence="4">
    <location>
        <begin position="1"/>
        <end position="22"/>
    </location>
</feature>
<comment type="similarity">
    <text evidence="1">Belongs to the phosphate/phosphite/phosphonate binding protein family.</text>
</comment>
<gene>
    <name evidence="6" type="ORF">TISLANDTSLP1_13470</name>
</gene>
<sequence length="548" mass="62814">MKLFKFLLIVFLLISLSCSKSSKNENPKTSSQYSEGTSIIIGVLPEESPKVIYEKLYPLKKFLSENFKRPVLIDIARDFKDLEKKIKEDKINLIIVDPATYCELKWNMKNKIFPLIKPEGGIAETRSVFVTKQGNNIEKIFDSLGKKLALGEEKSSFSYLIPLSMLRDVDISIKDFKSVDMLQKEQRIALSILIGNHDIGAMSEITANKYLKDGLKIIRYSEPTPRFLIAYINNLKKDEVETIKNSILTRADRELLEAIGVEKFSLAEDRDFDYIRVLIKNLKGKDYIDYGSKTIKVAILPLYSPLTIYKRYDPLMRYLSEKTGYEFKLVIPKNFEEFINIVSQGKVHFSYQNPYVFSIVSKRYSIRPLAITVGEDCTTDEGICGNEKFRGLIITRKDSNIHKLTDLKGKKIMIVSPTSAGGYLSQKLYLEKKGFNLQRDFKLIDAKRQEKVIIGVYKGEADVGFIREAALSVWSDEVDISKIKILDYGDYLPNWPFAVVNNQNKELTEKVKKLITNIDNPLILKKAKIKAFKEATDEDFKILKILSN</sequence>
<reference evidence="6" key="1">
    <citation type="submission" date="2022-12" db="EMBL/GenBank/DDBJ databases">
        <title>Reference genome sequencing for broad-spectrum identification of bacterial and archaeal isolates by mass spectrometry.</title>
        <authorList>
            <person name="Sekiguchi Y."/>
            <person name="Tourlousse D.M."/>
        </authorList>
    </citation>
    <scope>NUCLEOTIDE SEQUENCE</scope>
    <source>
        <strain evidence="6">TSL-P1</strain>
    </source>
</reference>
<feature type="domain" description="Solute-binding protein family 3/N-terminal" evidence="5">
    <location>
        <begin position="294"/>
        <end position="535"/>
    </location>
</feature>
<comment type="similarity">
    <text evidence="2">Belongs to the bacterial solute-binding protein SsuA/TauA family.</text>
</comment>
<dbReference type="GO" id="GO:0043190">
    <property type="term" value="C:ATP-binding cassette (ABC) transporter complex"/>
    <property type="evidence" value="ECO:0007669"/>
    <property type="project" value="InterPro"/>
</dbReference>
<evidence type="ECO:0000256" key="3">
    <source>
        <dbReference type="ARBA" id="ARBA00022729"/>
    </source>
</evidence>
<protein>
    <submittedName>
        <fullName evidence="6">Phosphonate ABC transporter substrate-binding protein</fullName>
    </submittedName>
</protein>
<keyword evidence="7" id="KW-1185">Reference proteome</keyword>
<evidence type="ECO:0000256" key="4">
    <source>
        <dbReference type="SAM" id="SignalP"/>
    </source>
</evidence>